<organism evidence="2 3">
    <name type="scientific">Clonorchis sinensis</name>
    <name type="common">Chinese liver fluke</name>
    <dbReference type="NCBI Taxonomy" id="79923"/>
    <lineage>
        <taxon>Eukaryota</taxon>
        <taxon>Metazoa</taxon>
        <taxon>Spiralia</taxon>
        <taxon>Lophotrochozoa</taxon>
        <taxon>Platyhelminthes</taxon>
        <taxon>Trematoda</taxon>
        <taxon>Digenea</taxon>
        <taxon>Opisthorchiida</taxon>
        <taxon>Opisthorchiata</taxon>
        <taxon>Opisthorchiidae</taxon>
        <taxon>Clonorchis</taxon>
    </lineage>
</organism>
<dbReference type="AlphaFoldDB" id="A0A3R7GBA3"/>
<keyword evidence="3" id="KW-1185">Reference proteome</keyword>
<dbReference type="Proteomes" id="UP000286415">
    <property type="component" value="Unassembled WGS sequence"/>
</dbReference>
<gene>
    <name evidence="2" type="ORF">CSKR_103675</name>
</gene>
<comment type="caution">
    <text evidence="2">The sequence shown here is derived from an EMBL/GenBank/DDBJ whole genome shotgun (WGS) entry which is preliminary data.</text>
</comment>
<feature type="compositionally biased region" description="Basic residues" evidence="1">
    <location>
        <begin position="82"/>
        <end position="94"/>
    </location>
</feature>
<protein>
    <submittedName>
        <fullName evidence="2">Uncharacterized protein</fullName>
    </submittedName>
</protein>
<sequence>MLSMADDVTDHARREPKYGPPRRLSFSVDNVLHDREYQKKHYSTCCYANLRWVSTETFKEKRAIESQEKRSDHYQQVDASNRTRKHGDRRHAKEVKKERRINCAYRGSQRTLNPLRHTYRCIGQYPHVSPYRKKVKRPDVSMSRKDMVRVTELSDLEGLPSVCGKMIFDLKTIESIMETPRMF</sequence>
<name>A0A3R7GBA3_CLOSI</name>
<evidence type="ECO:0000256" key="1">
    <source>
        <dbReference type="SAM" id="MobiDB-lite"/>
    </source>
</evidence>
<feature type="compositionally biased region" description="Basic and acidic residues" evidence="1">
    <location>
        <begin position="8"/>
        <end position="17"/>
    </location>
</feature>
<accession>A0A3R7GBA3</accession>
<reference evidence="2 3" key="2">
    <citation type="journal article" date="2021" name="Genomics">
        <title>High-quality reference genome for Clonorchis sinensis.</title>
        <authorList>
            <person name="Young N.D."/>
            <person name="Stroehlein A.J."/>
            <person name="Kinkar L."/>
            <person name="Wang T."/>
            <person name="Sohn W.M."/>
            <person name="Chang B.C.H."/>
            <person name="Kaur P."/>
            <person name="Weisz D."/>
            <person name="Dudchenko O."/>
            <person name="Aiden E.L."/>
            <person name="Korhonen P.K."/>
            <person name="Gasser R.B."/>
        </authorList>
    </citation>
    <scope>NUCLEOTIDE SEQUENCE [LARGE SCALE GENOMIC DNA]</scope>
    <source>
        <strain evidence="2">Cs-k2</strain>
    </source>
</reference>
<evidence type="ECO:0000313" key="2">
    <source>
        <dbReference type="EMBL" id="KAG5449889.1"/>
    </source>
</evidence>
<feature type="region of interest" description="Disordered" evidence="1">
    <location>
        <begin position="1"/>
        <end position="24"/>
    </location>
</feature>
<dbReference type="EMBL" id="NIRI02000042">
    <property type="protein sequence ID" value="KAG5449889.1"/>
    <property type="molecule type" value="Genomic_DNA"/>
</dbReference>
<feature type="region of interest" description="Disordered" evidence="1">
    <location>
        <begin position="62"/>
        <end position="95"/>
    </location>
</feature>
<dbReference type="InParanoid" id="A0A3R7GBA3"/>
<proteinExistence type="predicted"/>
<reference evidence="2 3" key="1">
    <citation type="journal article" date="2018" name="Biotechnol. Adv.">
        <title>Improved genomic resources and new bioinformatic workflow for the carcinogenic parasite Clonorchis sinensis: Biotechnological implications.</title>
        <authorList>
            <person name="Wang D."/>
            <person name="Korhonen P.K."/>
            <person name="Gasser R.B."/>
            <person name="Young N.D."/>
        </authorList>
    </citation>
    <scope>NUCLEOTIDE SEQUENCE [LARGE SCALE GENOMIC DNA]</scope>
    <source>
        <strain evidence="2">Cs-k2</strain>
    </source>
</reference>
<evidence type="ECO:0000313" key="3">
    <source>
        <dbReference type="Proteomes" id="UP000286415"/>
    </source>
</evidence>
<feature type="compositionally biased region" description="Basic and acidic residues" evidence="1">
    <location>
        <begin position="62"/>
        <end position="75"/>
    </location>
</feature>
<dbReference type="OrthoDB" id="10450918at2759"/>